<organism evidence="2 3">
    <name type="scientific">Desulfarculus baarsii (strain ATCC 33931 / DSM 2075 / LMG 7858 / VKM B-1802 / 2st14)</name>
    <dbReference type="NCBI Taxonomy" id="644282"/>
    <lineage>
        <taxon>Bacteria</taxon>
        <taxon>Pseudomonadati</taxon>
        <taxon>Thermodesulfobacteriota</taxon>
        <taxon>Desulfarculia</taxon>
        <taxon>Desulfarculales</taxon>
        <taxon>Desulfarculaceae</taxon>
        <taxon>Desulfarculus</taxon>
    </lineage>
</organism>
<dbReference type="RefSeq" id="WP_013258210.1">
    <property type="nucleotide sequence ID" value="NC_014365.1"/>
</dbReference>
<reference evidence="2 3" key="1">
    <citation type="journal article" date="2010" name="Stand. Genomic Sci.">
        <title>Complete genome sequence of Desulfarculus baarsii type strain (2st14).</title>
        <authorList>
            <person name="Sun H."/>
            <person name="Spring S."/>
            <person name="Lapidus A."/>
            <person name="Davenport K."/>
            <person name="Del Rio T.G."/>
            <person name="Tice H."/>
            <person name="Nolan M."/>
            <person name="Copeland A."/>
            <person name="Cheng J.F."/>
            <person name="Lucas S."/>
            <person name="Tapia R."/>
            <person name="Goodwin L."/>
            <person name="Pitluck S."/>
            <person name="Ivanova N."/>
            <person name="Pagani I."/>
            <person name="Mavromatis K."/>
            <person name="Ovchinnikova G."/>
            <person name="Pati A."/>
            <person name="Chen A."/>
            <person name="Palaniappan K."/>
            <person name="Hauser L."/>
            <person name="Chang Y.J."/>
            <person name="Jeffries C.D."/>
            <person name="Detter J.C."/>
            <person name="Han C."/>
            <person name="Rohde M."/>
            <person name="Brambilla E."/>
            <person name="Goker M."/>
            <person name="Woyke T."/>
            <person name="Bristow J."/>
            <person name="Eisen J.A."/>
            <person name="Markowitz V."/>
            <person name="Hugenholtz P."/>
            <person name="Kyrpides N.C."/>
            <person name="Klenk H.P."/>
            <person name="Land M."/>
        </authorList>
    </citation>
    <scope>NUCLEOTIDE SEQUENCE [LARGE SCALE GENOMIC DNA]</scope>
    <source>
        <strain evidence="3">ATCC 33931 / DSM 2075 / LMG 7858 / VKM B-1802 / 2st14</strain>
    </source>
</reference>
<dbReference type="PANTHER" id="PTHR42951:SF17">
    <property type="entry name" value="METALLO-BETA-LACTAMASE DOMAIN-CONTAINING PROTEIN"/>
    <property type="match status" value="1"/>
</dbReference>
<dbReference type="OrthoDB" id="9802248at2"/>
<dbReference type="Pfam" id="PF00753">
    <property type="entry name" value="Lactamase_B"/>
    <property type="match status" value="1"/>
</dbReference>
<dbReference type="SUPFAM" id="SSF56281">
    <property type="entry name" value="Metallo-hydrolase/oxidoreductase"/>
    <property type="match status" value="1"/>
</dbReference>
<accession>E1QGR4</accession>
<dbReference type="Proteomes" id="UP000009047">
    <property type="component" value="Chromosome"/>
</dbReference>
<dbReference type="STRING" id="644282.Deba_1389"/>
<dbReference type="AlphaFoldDB" id="E1QGR4"/>
<dbReference type="EMBL" id="CP002085">
    <property type="protein sequence ID" value="ADK84757.1"/>
    <property type="molecule type" value="Genomic_DNA"/>
</dbReference>
<sequence>MIVSTSGTLAPGVHVLGPAWIPTVLIDAPRPALFDAGFSATGPIYQREITAVLGQRHPEYLFITHSHFDHCGAAPYLKKAFPGLKAAAAARAVEVWRKPSAQKLIAELNAMVIQEMGHLTDESLNLEPWTPFDVELVVDDGQTIDLGDGLEVLCLATPGHTRDCISYYLPQRKALMCSEAAGIAYQGGQIFAEFLVDFDQYIASIQRIRQLDIEIFCQGHGLFFVGRDEVRRRLDAAVDTAHAFRDQVLGLLRQEGGDQARVVELVKQREYDPLTGPKQEELPYLLNLRAKVACLAKAAGF</sequence>
<evidence type="ECO:0000313" key="2">
    <source>
        <dbReference type="EMBL" id="ADK84757.1"/>
    </source>
</evidence>
<protein>
    <submittedName>
        <fullName evidence="2">Beta-lactamase domain protein</fullName>
    </submittedName>
</protein>
<dbReference type="PANTHER" id="PTHR42951">
    <property type="entry name" value="METALLO-BETA-LACTAMASE DOMAIN-CONTAINING"/>
    <property type="match status" value="1"/>
</dbReference>
<proteinExistence type="predicted"/>
<dbReference type="KEGG" id="dbr:Deba_1389"/>
<dbReference type="eggNOG" id="COG0491">
    <property type="taxonomic scope" value="Bacteria"/>
</dbReference>
<dbReference type="InterPro" id="IPR001279">
    <property type="entry name" value="Metallo-B-lactamas"/>
</dbReference>
<gene>
    <name evidence="2" type="ordered locus">Deba_1389</name>
</gene>
<evidence type="ECO:0000259" key="1">
    <source>
        <dbReference type="SMART" id="SM00849"/>
    </source>
</evidence>
<dbReference type="Gene3D" id="3.60.15.10">
    <property type="entry name" value="Ribonuclease Z/Hydroxyacylglutathione hydrolase-like"/>
    <property type="match status" value="1"/>
</dbReference>
<dbReference type="HOGENOM" id="CLU_082362_0_0_7"/>
<name>E1QGR4_DESB2</name>
<keyword evidence="3" id="KW-1185">Reference proteome</keyword>
<dbReference type="InterPro" id="IPR050855">
    <property type="entry name" value="NDM-1-like"/>
</dbReference>
<evidence type="ECO:0000313" key="3">
    <source>
        <dbReference type="Proteomes" id="UP000009047"/>
    </source>
</evidence>
<dbReference type="InterPro" id="IPR036866">
    <property type="entry name" value="RibonucZ/Hydroxyglut_hydro"/>
</dbReference>
<feature type="domain" description="Metallo-beta-lactamase" evidence="1">
    <location>
        <begin position="9"/>
        <end position="220"/>
    </location>
</feature>
<dbReference type="SMART" id="SM00849">
    <property type="entry name" value="Lactamase_B"/>
    <property type="match status" value="1"/>
</dbReference>